<dbReference type="RefSeq" id="WP_182835191.1">
    <property type="nucleotide sequence ID" value="NZ_JACJFN010000005.1"/>
</dbReference>
<accession>A0A7W4H567</accession>
<comment type="caution">
    <text evidence="1">The sequence shown here is derived from an EMBL/GenBank/DDBJ whole genome shotgun (WGS) entry which is preliminary data.</text>
</comment>
<keyword evidence="2" id="KW-1185">Reference proteome</keyword>
<dbReference type="AlphaFoldDB" id="A0A7W4H567"/>
<sequence length="69" mass="7827">MNGMIESHLVQHINAQCHPLLLYLHKLSGIRYAATYESTCSYELSPIHGEPQHASIQELANTEVWQLLP</sequence>
<evidence type="ECO:0000313" key="1">
    <source>
        <dbReference type="EMBL" id="MBB1521260.1"/>
    </source>
</evidence>
<organism evidence="1 2">
    <name type="scientific">Aquipseudomonas guryensis</name>
    <dbReference type="NCBI Taxonomy" id="2759165"/>
    <lineage>
        <taxon>Bacteria</taxon>
        <taxon>Pseudomonadati</taxon>
        <taxon>Pseudomonadota</taxon>
        <taxon>Gammaproteobacteria</taxon>
        <taxon>Pseudomonadales</taxon>
        <taxon>Pseudomonadaceae</taxon>
        <taxon>Aquipseudomonas</taxon>
    </lineage>
</organism>
<gene>
    <name evidence="1" type="ORF">H3H45_18610</name>
</gene>
<proteinExistence type="predicted"/>
<reference evidence="1 2" key="1">
    <citation type="submission" date="2020-08" db="EMBL/GenBank/DDBJ databases">
        <authorList>
            <person name="Kim C.M."/>
        </authorList>
    </citation>
    <scope>NUCLEOTIDE SEQUENCE [LARGE SCALE GENOMIC DNA]</scope>
    <source>
        <strain evidence="1 2">SR9</strain>
    </source>
</reference>
<dbReference type="EMBL" id="JACJFN010000005">
    <property type="protein sequence ID" value="MBB1521260.1"/>
    <property type="molecule type" value="Genomic_DNA"/>
</dbReference>
<evidence type="ECO:0000313" key="2">
    <source>
        <dbReference type="Proteomes" id="UP000581189"/>
    </source>
</evidence>
<protein>
    <submittedName>
        <fullName evidence="1">Uncharacterized protein</fullName>
    </submittedName>
</protein>
<name>A0A7W4H567_9GAMM</name>
<dbReference type="Proteomes" id="UP000581189">
    <property type="component" value="Unassembled WGS sequence"/>
</dbReference>